<sequence length="133" mass="15307">MKKLFFSLLVSVSIFNINAQDILPSKEKTLVKEISLETSHHHVSKLVKDICFSNSINGFDHNDWRSMESIDLLKKDLMGLEQSTISDEKETKDMKLLNELQLGQSLDQIHLNIRDYFGSEASVLHLETNQFIK</sequence>
<dbReference type="AlphaFoldDB" id="A0A7X9P0B5"/>
<feature type="signal peptide" evidence="1">
    <location>
        <begin position="1"/>
        <end position="19"/>
    </location>
</feature>
<organism evidence="2 3">
    <name type="scientific">Flammeovirga aprica JL-4</name>
    <dbReference type="NCBI Taxonomy" id="694437"/>
    <lineage>
        <taxon>Bacteria</taxon>
        <taxon>Pseudomonadati</taxon>
        <taxon>Bacteroidota</taxon>
        <taxon>Cytophagia</taxon>
        <taxon>Cytophagales</taxon>
        <taxon>Flammeovirgaceae</taxon>
        <taxon>Flammeovirga</taxon>
    </lineage>
</organism>
<comment type="caution">
    <text evidence="2">The sequence shown here is derived from an EMBL/GenBank/DDBJ whole genome shotgun (WGS) entry which is preliminary data.</text>
</comment>
<dbReference type="Proteomes" id="UP000576082">
    <property type="component" value="Unassembled WGS sequence"/>
</dbReference>
<keyword evidence="3" id="KW-1185">Reference proteome</keyword>
<gene>
    <name evidence="2" type="ORF">HHU12_04285</name>
</gene>
<proteinExistence type="predicted"/>
<protein>
    <submittedName>
        <fullName evidence="2">Uncharacterized protein</fullName>
    </submittedName>
</protein>
<name>A0A7X9P0B5_9BACT</name>
<keyword evidence="1" id="KW-0732">Signal</keyword>
<accession>A0A7X9P0B5</accession>
<dbReference type="RefSeq" id="WP_169655337.1">
    <property type="nucleotide sequence ID" value="NZ_JABANE010000008.1"/>
</dbReference>
<evidence type="ECO:0000313" key="2">
    <source>
        <dbReference type="EMBL" id="NME67178.1"/>
    </source>
</evidence>
<evidence type="ECO:0000256" key="1">
    <source>
        <dbReference type="SAM" id="SignalP"/>
    </source>
</evidence>
<reference evidence="2 3" key="1">
    <citation type="submission" date="2020-04" db="EMBL/GenBank/DDBJ databases">
        <title>Flammeovirga sp. SR4, a novel species isolated from seawater.</title>
        <authorList>
            <person name="Wang X."/>
        </authorList>
    </citation>
    <scope>NUCLEOTIDE SEQUENCE [LARGE SCALE GENOMIC DNA]</scope>
    <source>
        <strain evidence="2 3">ATCC 23126</strain>
    </source>
</reference>
<evidence type="ECO:0000313" key="3">
    <source>
        <dbReference type="Proteomes" id="UP000576082"/>
    </source>
</evidence>
<feature type="chain" id="PRO_5031436459" evidence="1">
    <location>
        <begin position="20"/>
        <end position="133"/>
    </location>
</feature>
<dbReference type="EMBL" id="JABANE010000008">
    <property type="protein sequence ID" value="NME67178.1"/>
    <property type="molecule type" value="Genomic_DNA"/>
</dbReference>